<gene>
    <name evidence="1" type="ORF">Amon02_000054700</name>
</gene>
<evidence type="ECO:0000313" key="1">
    <source>
        <dbReference type="EMBL" id="GME71342.1"/>
    </source>
</evidence>
<accession>A0ACB5SST4</accession>
<name>A0ACB5SST4_AMBMO</name>
<keyword evidence="2" id="KW-1185">Reference proteome</keyword>
<organism evidence="1 2">
    <name type="scientific">Ambrosiozyma monospora</name>
    <name type="common">Yeast</name>
    <name type="synonym">Endomycopsis monosporus</name>
    <dbReference type="NCBI Taxonomy" id="43982"/>
    <lineage>
        <taxon>Eukaryota</taxon>
        <taxon>Fungi</taxon>
        <taxon>Dikarya</taxon>
        <taxon>Ascomycota</taxon>
        <taxon>Saccharomycotina</taxon>
        <taxon>Pichiomycetes</taxon>
        <taxon>Pichiales</taxon>
        <taxon>Pichiaceae</taxon>
        <taxon>Ambrosiozyma</taxon>
    </lineage>
</organism>
<evidence type="ECO:0000313" key="2">
    <source>
        <dbReference type="Proteomes" id="UP001165064"/>
    </source>
</evidence>
<comment type="caution">
    <text evidence="1">The sequence shown here is derived from an EMBL/GenBank/DDBJ whole genome shotgun (WGS) entry which is preliminary data.</text>
</comment>
<dbReference type="EMBL" id="BSXS01000194">
    <property type="protein sequence ID" value="GME71342.1"/>
    <property type="molecule type" value="Genomic_DNA"/>
</dbReference>
<protein>
    <submittedName>
        <fullName evidence="1">Unnamed protein product</fullName>
    </submittedName>
</protein>
<reference evidence="1" key="1">
    <citation type="submission" date="2023-04" db="EMBL/GenBank/DDBJ databases">
        <title>Ambrosiozyma monospora NBRC 10751.</title>
        <authorList>
            <person name="Ichikawa N."/>
            <person name="Sato H."/>
            <person name="Tonouchi N."/>
        </authorList>
    </citation>
    <scope>NUCLEOTIDE SEQUENCE</scope>
    <source>
        <strain evidence="1">NBRC 10751</strain>
    </source>
</reference>
<proteinExistence type="predicted"/>
<sequence length="382" mass="43055">MLNSRFIFKRFLTTTSKKDIGFVFDIDGVLLKGSSGIPQATTTLNYLSKHQIPFILFTNGGGQKESTRANKVSKLLNLHKPINQNQIVQSHTPFKTLVNKHRRVLVVGGPLDSSRDVAIQYGFKEVLRPVDLIRANPHIWPFHRYTQQEVATWGLDPKISKVNVESPNAGANEPIDLILVFNDPRDMGSDFQIIQDLLNSQNGVLGTTRHIKGGSSKPSVPIVFSNNDFYWANEYPQKRFGQGVFRILVESIYAKINHGKQLETLVLGKPFKISYDYAHHLLIDWRHKLLNGKEDDKVLEPKLNDSPDVSPFKKVYMIGDNPESDILGANNYGWESILLRTGVYKDGDFEKNDALARPSVGVFDNVQEGVFEALSQNGLLKR</sequence>
<dbReference type="Proteomes" id="UP001165064">
    <property type="component" value="Unassembled WGS sequence"/>
</dbReference>